<evidence type="ECO:0000256" key="2">
    <source>
        <dbReference type="ARBA" id="ARBA00023015"/>
    </source>
</evidence>
<keyword evidence="3" id="KW-0731">Sigma factor</keyword>
<evidence type="ECO:0000256" key="3">
    <source>
        <dbReference type="ARBA" id="ARBA00023082"/>
    </source>
</evidence>
<evidence type="ECO:0000313" key="5">
    <source>
        <dbReference type="EMBL" id="SOR28668.1"/>
    </source>
</evidence>
<dbReference type="Gene3D" id="1.10.1740.10">
    <property type="match status" value="1"/>
</dbReference>
<dbReference type="InterPro" id="IPR007627">
    <property type="entry name" value="RNA_pol_sigma70_r2"/>
</dbReference>
<keyword evidence="4" id="KW-0804">Transcription</keyword>
<organism evidence="5 6">
    <name type="scientific">Methylorubrum extorquens</name>
    <name type="common">Methylobacterium dichloromethanicum</name>
    <name type="synonym">Methylobacterium extorquens</name>
    <dbReference type="NCBI Taxonomy" id="408"/>
    <lineage>
        <taxon>Bacteria</taxon>
        <taxon>Pseudomonadati</taxon>
        <taxon>Pseudomonadota</taxon>
        <taxon>Alphaproteobacteria</taxon>
        <taxon>Hyphomicrobiales</taxon>
        <taxon>Methylobacteriaceae</taxon>
        <taxon>Methylorubrum</taxon>
    </lineage>
</organism>
<dbReference type="AlphaFoldDB" id="A0A1P8QQW9"/>
<dbReference type="RefSeq" id="WP_056502992.1">
    <property type="nucleotide sequence ID" value="NZ_CP019322.1"/>
</dbReference>
<dbReference type="GO" id="GO:0006352">
    <property type="term" value="P:DNA-templated transcription initiation"/>
    <property type="evidence" value="ECO:0007669"/>
    <property type="project" value="InterPro"/>
</dbReference>
<dbReference type="Pfam" id="PF04542">
    <property type="entry name" value="Sigma70_r2"/>
    <property type="match status" value="1"/>
</dbReference>
<evidence type="ECO:0000256" key="1">
    <source>
        <dbReference type="ARBA" id="ARBA00010641"/>
    </source>
</evidence>
<gene>
    <name evidence="5" type="ORF">TK0001_2066</name>
</gene>
<sequence length="181" mass="20198">MAAASEPQDEPNFHLGLLYRLYRTALLRFLTRRVGRDDAPDLLQEAFIRMARAKADPPTVRNDKAFLFQVASNLAADHGREARRRSRLLTGDEIATILVIPDDTARPADAALARIEGQRLARALAEMPPRRAEAFRLSRLEGLSHGAIAVRLGVSVRTVEAEIRMALDHCAERLGRTQPDR</sequence>
<protein>
    <submittedName>
        <fullName evidence="5">RNA polymerase, sigma-24 subunit, ECF subfamily</fullName>
    </submittedName>
</protein>
<dbReference type="SUPFAM" id="SSF88659">
    <property type="entry name" value="Sigma3 and sigma4 domains of RNA polymerase sigma factors"/>
    <property type="match status" value="1"/>
</dbReference>
<dbReference type="Proteomes" id="UP000233769">
    <property type="component" value="Chromosome tk0001"/>
</dbReference>
<name>A0A1P8QQW9_METEX</name>
<dbReference type="InterPro" id="IPR013249">
    <property type="entry name" value="RNA_pol_sigma70_r4_t2"/>
</dbReference>
<evidence type="ECO:0000256" key="4">
    <source>
        <dbReference type="ARBA" id="ARBA00023163"/>
    </source>
</evidence>
<dbReference type="SUPFAM" id="SSF88946">
    <property type="entry name" value="Sigma2 domain of RNA polymerase sigma factors"/>
    <property type="match status" value="1"/>
</dbReference>
<dbReference type="InterPro" id="IPR013324">
    <property type="entry name" value="RNA_pol_sigma_r3/r4-like"/>
</dbReference>
<dbReference type="InterPro" id="IPR036388">
    <property type="entry name" value="WH-like_DNA-bd_sf"/>
</dbReference>
<dbReference type="GO" id="GO:0016987">
    <property type="term" value="F:sigma factor activity"/>
    <property type="evidence" value="ECO:0007669"/>
    <property type="project" value="UniProtKB-KW"/>
</dbReference>
<dbReference type="Gene3D" id="1.10.10.10">
    <property type="entry name" value="Winged helix-like DNA-binding domain superfamily/Winged helix DNA-binding domain"/>
    <property type="match status" value="1"/>
</dbReference>
<dbReference type="InterPro" id="IPR014284">
    <property type="entry name" value="RNA_pol_sigma-70_dom"/>
</dbReference>
<dbReference type="NCBIfam" id="TIGR02937">
    <property type="entry name" value="sigma70-ECF"/>
    <property type="match status" value="1"/>
</dbReference>
<comment type="similarity">
    <text evidence="1">Belongs to the sigma-70 factor family. ECF subfamily.</text>
</comment>
<dbReference type="EMBL" id="LT962688">
    <property type="protein sequence ID" value="SOR28668.1"/>
    <property type="molecule type" value="Genomic_DNA"/>
</dbReference>
<dbReference type="Pfam" id="PF08281">
    <property type="entry name" value="Sigma70_r4_2"/>
    <property type="match status" value="1"/>
</dbReference>
<keyword evidence="2" id="KW-0805">Transcription regulation</keyword>
<dbReference type="InterPro" id="IPR039425">
    <property type="entry name" value="RNA_pol_sigma-70-like"/>
</dbReference>
<dbReference type="PANTHER" id="PTHR43133:SF63">
    <property type="entry name" value="RNA POLYMERASE SIGMA FACTOR FECI-RELATED"/>
    <property type="match status" value="1"/>
</dbReference>
<proteinExistence type="inferred from homology"/>
<dbReference type="GO" id="GO:0003677">
    <property type="term" value="F:DNA binding"/>
    <property type="evidence" value="ECO:0007669"/>
    <property type="project" value="InterPro"/>
</dbReference>
<accession>A0A1P8QQW9</accession>
<reference evidence="6" key="1">
    <citation type="submission" date="2017-10" db="EMBL/GenBank/DDBJ databases">
        <authorList>
            <person name="Regsiter A."/>
            <person name="William W."/>
        </authorList>
    </citation>
    <scope>NUCLEOTIDE SEQUENCE [LARGE SCALE GENOMIC DNA]</scope>
</reference>
<evidence type="ECO:0000313" key="6">
    <source>
        <dbReference type="Proteomes" id="UP000233769"/>
    </source>
</evidence>
<dbReference type="PANTHER" id="PTHR43133">
    <property type="entry name" value="RNA POLYMERASE ECF-TYPE SIGMA FACTO"/>
    <property type="match status" value="1"/>
</dbReference>
<dbReference type="InterPro" id="IPR013325">
    <property type="entry name" value="RNA_pol_sigma_r2"/>
</dbReference>